<evidence type="ECO:0000256" key="1">
    <source>
        <dbReference type="SAM" id="MobiDB-lite"/>
    </source>
</evidence>
<comment type="caution">
    <text evidence="2">The sequence shown here is derived from an EMBL/GenBank/DDBJ whole genome shotgun (WGS) entry which is preliminary data.</text>
</comment>
<keyword evidence="3" id="KW-1185">Reference proteome</keyword>
<organism evidence="2 3">
    <name type="scientific">Mugilogobius chulae</name>
    <name type="common">yellowstripe goby</name>
    <dbReference type="NCBI Taxonomy" id="88201"/>
    <lineage>
        <taxon>Eukaryota</taxon>
        <taxon>Metazoa</taxon>
        <taxon>Chordata</taxon>
        <taxon>Craniata</taxon>
        <taxon>Vertebrata</taxon>
        <taxon>Euteleostomi</taxon>
        <taxon>Actinopterygii</taxon>
        <taxon>Neopterygii</taxon>
        <taxon>Teleostei</taxon>
        <taxon>Neoteleostei</taxon>
        <taxon>Acanthomorphata</taxon>
        <taxon>Gobiaria</taxon>
        <taxon>Gobiiformes</taxon>
        <taxon>Gobioidei</taxon>
        <taxon>Gobiidae</taxon>
        <taxon>Gobionellinae</taxon>
        <taxon>Mugilogobius</taxon>
    </lineage>
</organism>
<evidence type="ECO:0000313" key="2">
    <source>
        <dbReference type="EMBL" id="KAK7909512.1"/>
    </source>
</evidence>
<dbReference type="EMBL" id="JBBPFD010000010">
    <property type="protein sequence ID" value="KAK7909512.1"/>
    <property type="molecule type" value="Genomic_DNA"/>
</dbReference>
<protein>
    <submittedName>
        <fullName evidence="2">Uncharacterized protein</fullName>
    </submittedName>
</protein>
<gene>
    <name evidence="2" type="ORF">WMY93_014196</name>
</gene>
<accession>A0AAW0NU97</accession>
<feature type="compositionally biased region" description="Basic and acidic residues" evidence="1">
    <location>
        <begin position="120"/>
        <end position="133"/>
    </location>
</feature>
<evidence type="ECO:0000313" key="3">
    <source>
        <dbReference type="Proteomes" id="UP001460270"/>
    </source>
</evidence>
<name>A0AAW0NU97_9GOBI</name>
<sequence>MLHGVTQRHNPLCISVRANVGRGGGRTHANSAHQLHQQAVESPALTRKSSLVLLKQMDLLMIRSRVWIWDTSETWTGSDFSHLSEQSPHILSQTSGDSRSSNVHTGLIYGPGALGPQRRSRPEEVEQRRKHELAVGVSKQSRFM</sequence>
<feature type="region of interest" description="Disordered" evidence="1">
    <location>
        <begin position="81"/>
        <end position="144"/>
    </location>
</feature>
<feature type="compositionally biased region" description="Polar residues" evidence="1">
    <location>
        <begin position="81"/>
        <end position="104"/>
    </location>
</feature>
<dbReference type="Proteomes" id="UP001460270">
    <property type="component" value="Unassembled WGS sequence"/>
</dbReference>
<reference evidence="3" key="1">
    <citation type="submission" date="2024-04" db="EMBL/GenBank/DDBJ databases">
        <title>Salinicola lusitanus LLJ914,a marine bacterium isolated from the Okinawa Trough.</title>
        <authorList>
            <person name="Li J."/>
        </authorList>
    </citation>
    <scope>NUCLEOTIDE SEQUENCE [LARGE SCALE GENOMIC DNA]</scope>
</reference>
<dbReference type="AlphaFoldDB" id="A0AAW0NU97"/>
<proteinExistence type="predicted"/>